<protein>
    <recommendedName>
        <fullName evidence="5">Class II aldolase/adducin N-terminal domain-containing protein</fullName>
    </recommendedName>
</protein>
<dbReference type="InterPro" id="IPR001303">
    <property type="entry name" value="Aldolase_II/adducin_N"/>
</dbReference>
<proteinExistence type="inferred from homology"/>
<dbReference type="SMART" id="SM01007">
    <property type="entry name" value="Aldolase_II"/>
    <property type="match status" value="1"/>
</dbReference>
<dbReference type="NCBIfam" id="NF005451">
    <property type="entry name" value="PRK07044.1"/>
    <property type="match status" value="1"/>
</dbReference>
<dbReference type="Proteomes" id="UP001175271">
    <property type="component" value="Unassembled WGS sequence"/>
</dbReference>
<reference evidence="6" key="1">
    <citation type="submission" date="2023-06" db="EMBL/GenBank/DDBJ databases">
        <title>Genomic analysis of the entomopathogenic nematode Steinernema hermaphroditum.</title>
        <authorList>
            <person name="Schwarz E.M."/>
            <person name="Heppert J.K."/>
            <person name="Baniya A."/>
            <person name="Schwartz H.T."/>
            <person name="Tan C.-H."/>
            <person name="Antoshechkin I."/>
            <person name="Sternberg P.W."/>
            <person name="Goodrich-Blair H."/>
            <person name="Dillman A.R."/>
        </authorList>
    </citation>
    <scope>NUCLEOTIDE SEQUENCE</scope>
    <source>
        <strain evidence="6">PS9179</strain>
        <tissue evidence="6">Whole animal</tissue>
    </source>
</reference>
<dbReference type="GO" id="GO:0005886">
    <property type="term" value="C:plasma membrane"/>
    <property type="evidence" value="ECO:0007669"/>
    <property type="project" value="UniProtKB-SubCell"/>
</dbReference>
<evidence type="ECO:0000256" key="1">
    <source>
        <dbReference type="ARBA" id="ARBA00004413"/>
    </source>
</evidence>
<evidence type="ECO:0000256" key="2">
    <source>
        <dbReference type="ARBA" id="ARBA00006274"/>
    </source>
</evidence>
<name>A0AA39H103_9BILA</name>
<dbReference type="PANTHER" id="PTHR10672:SF3">
    <property type="entry name" value="PROTEIN HU-LI TAI SHAO"/>
    <property type="match status" value="1"/>
</dbReference>
<evidence type="ECO:0000313" key="7">
    <source>
        <dbReference type="Proteomes" id="UP001175271"/>
    </source>
</evidence>
<dbReference type="Pfam" id="PF00596">
    <property type="entry name" value="Aldolase_II"/>
    <property type="match status" value="1"/>
</dbReference>
<gene>
    <name evidence="6" type="ORF">QR680_002039</name>
</gene>
<dbReference type="InterPro" id="IPR036409">
    <property type="entry name" value="Aldolase_II/adducin_N_sf"/>
</dbReference>
<comment type="subcellular location">
    <subcellularLocation>
        <location evidence="1">Cell membrane</location>
        <topology evidence="1">Peripheral membrane protein</topology>
        <orientation evidence="1">Cytoplasmic side</orientation>
    </subcellularLocation>
</comment>
<feature type="compositionally biased region" description="Basic and acidic residues" evidence="4">
    <location>
        <begin position="17"/>
        <end position="27"/>
    </location>
</feature>
<evidence type="ECO:0000256" key="4">
    <source>
        <dbReference type="SAM" id="MobiDB-lite"/>
    </source>
</evidence>
<accession>A0AA39H103</accession>
<dbReference type="SUPFAM" id="SSF53639">
    <property type="entry name" value="AraD/HMP-PK domain-like"/>
    <property type="match status" value="2"/>
</dbReference>
<dbReference type="GO" id="GO:0051015">
    <property type="term" value="F:actin filament binding"/>
    <property type="evidence" value="ECO:0007669"/>
    <property type="project" value="TreeGrafter"/>
</dbReference>
<comment type="caution">
    <text evidence="6">The sequence shown here is derived from an EMBL/GenBank/DDBJ whole genome shotgun (WGS) entry which is preliminary data.</text>
</comment>
<evidence type="ECO:0000313" key="6">
    <source>
        <dbReference type="EMBL" id="KAK0397230.1"/>
    </source>
</evidence>
<sequence>MPAKENGVANGSGPSTHRSDAPEKERSAFINFDPDDPEYIKELQRPAAIKEDLTEMERRKRVQEILESKSFCGELEKLIRHSGEKDDSDPDYIRTLQRLTELTLPHGQMPSAHLNLGTHPVVPIADLRGNNSYSAVEKNLRNKLASLYRLVDLFQWSQGIYNHITLRIGDTDEILINPFGLLYHEITASSLIKVDLEGNVLDPGSTKLGINQAGYVLHSAVHKARPDVKCVLHLHTSVVSAVSSMKCGLLPICQEAMIIGPVAYHDYQGIVNVEEERASIERDLGDKNVMILRNHGFVACGESVEDALHLAFHTVLACEAQVLILRSNGFLVCSEYIEEAVFYAKNLIAACEHQIRAARAGIENLVIPDEKAVERAYKTARQGGGGVNRSPGKDESGKTISWRIGELEYEAWMRVLDSAGYRTGHAYRQPLLRNKVAPLPTTTQSEVAVPPSASAMGTVDETDPEALTAHKIALLRKEQEKTRWLNSPNAYQKVEFLETGTDNPKMITKWVQDNALTGPQNGTPVKIASVHQFSSIGANPKEFKEKQRAIKENRRIGTTTAGPQSQILESVTYEDMARIKHDAEISGMGPTDHIVMIGTASKGIIDRQHQHNAQVYRQLYAPNPFASETDEDIQNYIKEVELKTPRSTSMIEDGMRGASPLTYEVDSPNAETVSLMQAAREHRAQVSREAMKSASIDEAGEDIAADTTQPTSAQSTTAVTTRNGYTVETTFSAFDDVPSTRLVPLHDARSSDFNDLAVPSPLPASSDLLSSFEHSHGELSARSELTSDNDGDLKTNEMVPSFHDVDFDLFGYIRSLVLHSCCCLPESLTIVFCSLHPAMNSRAMLFG</sequence>
<feature type="region of interest" description="Disordered" evidence="4">
    <location>
        <begin position="1"/>
        <end position="37"/>
    </location>
</feature>
<feature type="domain" description="Class II aldolase/adducin N-terminal" evidence="5">
    <location>
        <begin position="142"/>
        <end position="322"/>
    </location>
</feature>
<evidence type="ECO:0000256" key="3">
    <source>
        <dbReference type="ARBA" id="ARBA00023203"/>
    </source>
</evidence>
<dbReference type="EMBL" id="JAUCMV010000005">
    <property type="protein sequence ID" value="KAK0397230.1"/>
    <property type="molecule type" value="Genomic_DNA"/>
</dbReference>
<dbReference type="InterPro" id="IPR051017">
    <property type="entry name" value="Aldolase-II_Adducin_sf"/>
</dbReference>
<evidence type="ECO:0000259" key="5">
    <source>
        <dbReference type="SMART" id="SM01007"/>
    </source>
</evidence>
<dbReference type="FunFam" id="3.40.225.10:FF:000013">
    <property type="entry name" value="Class II aldolase"/>
    <property type="match status" value="1"/>
</dbReference>
<keyword evidence="7" id="KW-1185">Reference proteome</keyword>
<dbReference type="GO" id="GO:0014069">
    <property type="term" value="C:postsynaptic density"/>
    <property type="evidence" value="ECO:0007669"/>
    <property type="project" value="TreeGrafter"/>
</dbReference>
<dbReference type="PANTHER" id="PTHR10672">
    <property type="entry name" value="ADDUCIN"/>
    <property type="match status" value="1"/>
</dbReference>
<dbReference type="AlphaFoldDB" id="A0AA39H103"/>
<dbReference type="GO" id="GO:0005856">
    <property type="term" value="C:cytoskeleton"/>
    <property type="evidence" value="ECO:0007669"/>
    <property type="project" value="TreeGrafter"/>
</dbReference>
<dbReference type="Gene3D" id="3.40.225.10">
    <property type="entry name" value="Class II aldolase/adducin N-terminal domain"/>
    <property type="match status" value="2"/>
</dbReference>
<organism evidence="6 7">
    <name type="scientific">Steinernema hermaphroditum</name>
    <dbReference type="NCBI Taxonomy" id="289476"/>
    <lineage>
        <taxon>Eukaryota</taxon>
        <taxon>Metazoa</taxon>
        <taxon>Ecdysozoa</taxon>
        <taxon>Nematoda</taxon>
        <taxon>Chromadorea</taxon>
        <taxon>Rhabditida</taxon>
        <taxon>Tylenchina</taxon>
        <taxon>Panagrolaimomorpha</taxon>
        <taxon>Strongyloidoidea</taxon>
        <taxon>Steinernematidae</taxon>
        <taxon>Steinernema</taxon>
    </lineage>
</organism>
<keyword evidence="3" id="KW-0009">Actin-binding</keyword>
<comment type="similarity">
    <text evidence="2">Belongs to the aldolase class II family. Adducin subfamily.</text>
</comment>